<dbReference type="AlphaFoldDB" id="A0A559K082"/>
<feature type="domain" description="Glycosyltransferase subfamily 4-like N-terminal" evidence="2">
    <location>
        <begin position="21"/>
        <end position="170"/>
    </location>
</feature>
<dbReference type="RefSeq" id="WP_144853968.1">
    <property type="nucleotide sequence ID" value="NZ_VNJI01000056.1"/>
</dbReference>
<reference evidence="3 4" key="1">
    <citation type="submission" date="2019-07" db="EMBL/GenBank/DDBJ databases">
        <authorList>
            <person name="Kim J."/>
        </authorList>
    </citation>
    <scope>NUCLEOTIDE SEQUENCE [LARGE SCALE GENOMIC DNA]</scope>
    <source>
        <strain evidence="3 4">JC52</strain>
    </source>
</reference>
<dbReference type="OrthoDB" id="139410at2"/>
<protein>
    <submittedName>
        <fullName evidence="3">Glycosyltransferase family 4 protein</fullName>
    </submittedName>
</protein>
<evidence type="ECO:0000313" key="4">
    <source>
        <dbReference type="Proteomes" id="UP000317036"/>
    </source>
</evidence>
<dbReference type="SUPFAM" id="SSF53756">
    <property type="entry name" value="UDP-Glycosyltransferase/glycogen phosphorylase"/>
    <property type="match status" value="1"/>
</dbReference>
<dbReference type="InterPro" id="IPR028098">
    <property type="entry name" value="Glyco_trans_4-like_N"/>
</dbReference>
<dbReference type="PANTHER" id="PTHR45947">
    <property type="entry name" value="SULFOQUINOVOSYL TRANSFERASE SQD2"/>
    <property type="match status" value="1"/>
</dbReference>
<dbReference type="EMBL" id="VNJI01000056">
    <property type="protein sequence ID" value="TVY05559.1"/>
    <property type="molecule type" value="Genomic_DNA"/>
</dbReference>
<dbReference type="Pfam" id="PF00534">
    <property type="entry name" value="Glycos_transf_1"/>
    <property type="match status" value="1"/>
</dbReference>
<dbReference type="InterPro" id="IPR001296">
    <property type="entry name" value="Glyco_trans_1"/>
</dbReference>
<keyword evidence="4" id="KW-1185">Reference proteome</keyword>
<keyword evidence="3" id="KW-0808">Transferase</keyword>
<dbReference type="Pfam" id="PF13439">
    <property type="entry name" value="Glyco_transf_4"/>
    <property type="match status" value="1"/>
</dbReference>
<evidence type="ECO:0000259" key="1">
    <source>
        <dbReference type="Pfam" id="PF00534"/>
    </source>
</evidence>
<dbReference type="Proteomes" id="UP000317036">
    <property type="component" value="Unassembled WGS sequence"/>
</dbReference>
<dbReference type="PANTHER" id="PTHR45947:SF3">
    <property type="entry name" value="SULFOQUINOVOSYL TRANSFERASE SQD2"/>
    <property type="match status" value="1"/>
</dbReference>
<dbReference type="CDD" id="cd03801">
    <property type="entry name" value="GT4_PimA-like"/>
    <property type="match status" value="1"/>
</dbReference>
<gene>
    <name evidence="3" type="ORF">FPZ49_29690</name>
</gene>
<accession>A0A559K082</accession>
<dbReference type="InterPro" id="IPR050194">
    <property type="entry name" value="Glycosyltransferase_grp1"/>
</dbReference>
<sequence length="396" mass="44229">MRLLIVAPEQIPIPPLLGGSVEICILGIARELAVQHDVTIISRQHRRYPRRTVEGRLTIIRVPTGPDGRYLRGVKRELKKHTFDLIQVDNRPRFVVPIKRLFPDIPVSLFMHSLTYVSKPYAKPQAAESGLRRADVIVANSTSLQSELARRFPAIQNHIRMVWLGVDTTRFRPVEIAARMEERRRYGLRSAFTVLFTGRLIPRKGIPVLMRAVRQASRQTRRPIQLVIAGGAQRAAYGAALRKLAKKLRLTVRFLGTVPHARIHRVYRLADCFVCPSQGHEAFGLVNVEAMASGIPVIAANNGGIKEVIQDGTSGLLVKSYRSSHEYAAAIASLMQSPEIARELAEQGRLAALERFGWSETAAKLTEVYGGLIAVKEERWMSWASETTEDISQANG</sequence>
<evidence type="ECO:0000259" key="2">
    <source>
        <dbReference type="Pfam" id="PF13439"/>
    </source>
</evidence>
<organism evidence="3 4">
    <name type="scientific">Paenibacillus cremeus</name>
    <dbReference type="NCBI Taxonomy" id="2163881"/>
    <lineage>
        <taxon>Bacteria</taxon>
        <taxon>Bacillati</taxon>
        <taxon>Bacillota</taxon>
        <taxon>Bacilli</taxon>
        <taxon>Bacillales</taxon>
        <taxon>Paenibacillaceae</taxon>
        <taxon>Paenibacillus</taxon>
    </lineage>
</organism>
<dbReference type="Gene3D" id="3.40.50.2000">
    <property type="entry name" value="Glycogen Phosphorylase B"/>
    <property type="match status" value="2"/>
</dbReference>
<name>A0A559K082_9BACL</name>
<comment type="caution">
    <text evidence="3">The sequence shown here is derived from an EMBL/GenBank/DDBJ whole genome shotgun (WGS) entry which is preliminary data.</text>
</comment>
<proteinExistence type="predicted"/>
<feature type="domain" description="Glycosyl transferase family 1" evidence="1">
    <location>
        <begin position="190"/>
        <end position="349"/>
    </location>
</feature>
<evidence type="ECO:0000313" key="3">
    <source>
        <dbReference type="EMBL" id="TVY05559.1"/>
    </source>
</evidence>
<dbReference type="GO" id="GO:0016757">
    <property type="term" value="F:glycosyltransferase activity"/>
    <property type="evidence" value="ECO:0007669"/>
    <property type="project" value="InterPro"/>
</dbReference>